<name>A0AAD9QDL2_ACRCE</name>
<feature type="compositionally biased region" description="Basic residues" evidence="1">
    <location>
        <begin position="51"/>
        <end position="60"/>
    </location>
</feature>
<proteinExistence type="predicted"/>
<accession>A0AAD9QDL2</accession>
<keyword evidence="3" id="KW-1185">Reference proteome</keyword>
<protein>
    <submittedName>
        <fullName evidence="2">Uncharacterized protein</fullName>
    </submittedName>
</protein>
<gene>
    <name evidence="2" type="ORF">P5673_018364</name>
</gene>
<dbReference type="AlphaFoldDB" id="A0AAD9QDL2"/>
<evidence type="ECO:0000313" key="2">
    <source>
        <dbReference type="EMBL" id="KAK2559224.1"/>
    </source>
</evidence>
<comment type="caution">
    <text evidence="2">The sequence shown here is derived from an EMBL/GenBank/DDBJ whole genome shotgun (WGS) entry which is preliminary data.</text>
</comment>
<reference evidence="2" key="2">
    <citation type="journal article" date="2023" name="Science">
        <title>Genomic signatures of disease resistance in endangered staghorn corals.</title>
        <authorList>
            <person name="Vollmer S.V."/>
            <person name="Selwyn J.D."/>
            <person name="Despard B.A."/>
            <person name="Roesel C.L."/>
        </authorList>
    </citation>
    <scope>NUCLEOTIDE SEQUENCE</scope>
    <source>
        <strain evidence="2">K2</strain>
    </source>
</reference>
<evidence type="ECO:0000256" key="1">
    <source>
        <dbReference type="SAM" id="MobiDB-lite"/>
    </source>
</evidence>
<dbReference type="Proteomes" id="UP001249851">
    <property type="component" value="Unassembled WGS sequence"/>
</dbReference>
<feature type="compositionally biased region" description="Basic residues" evidence="1">
    <location>
        <begin position="85"/>
        <end position="94"/>
    </location>
</feature>
<evidence type="ECO:0000313" key="3">
    <source>
        <dbReference type="Proteomes" id="UP001249851"/>
    </source>
</evidence>
<feature type="region of interest" description="Disordered" evidence="1">
    <location>
        <begin position="48"/>
        <end position="100"/>
    </location>
</feature>
<dbReference type="EMBL" id="JARQWQ010000041">
    <property type="protein sequence ID" value="KAK2559224.1"/>
    <property type="molecule type" value="Genomic_DNA"/>
</dbReference>
<sequence length="100" mass="11384">MAIPTRTTNELKEGLTLLQQSALTERVLGIKNIINTIFRSLSRDENGNEIKHKKSKKRKHEVIEHVTDGTECNGVDSSQVETNGVKKKKKKKKEKEKNDN</sequence>
<organism evidence="2 3">
    <name type="scientific">Acropora cervicornis</name>
    <name type="common">Staghorn coral</name>
    <dbReference type="NCBI Taxonomy" id="6130"/>
    <lineage>
        <taxon>Eukaryota</taxon>
        <taxon>Metazoa</taxon>
        <taxon>Cnidaria</taxon>
        <taxon>Anthozoa</taxon>
        <taxon>Hexacorallia</taxon>
        <taxon>Scleractinia</taxon>
        <taxon>Astrocoeniina</taxon>
        <taxon>Acroporidae</taxon>
        <taxon>Acropora</taxon>
    </lineage>
</organism>
<reference evidence="2" key="1">
    <citation type="journal article" date="2023" name="G3 (Bethesda)">
        <title>Whole genome assembly and annotation of the endangered Caribbean coral Acropora cervicornis.</title>
        <authorList>
            <person name="Selwyn J.D."/>
            <person name="Vollmer S.V."/>
        </authorList>
    </citation>
    <scope>NUCLEOTIDE SEQUENCE</scope>
    <source>
        <strain evidence="2">K2</strain>
    </source>
</reference>